<comment type="caution">
    <text evidence="2">The sequence shown here is derived from an EMBL/GenBank/DDBJ whole genome shotgun (WGS) entry which is preliminary data.</text>
</comment>
<organism evidence="2 3">
    <name type="scientific">Pseudoxanthomonas taiwanensis J19</name>
    <dbReference type="NCBI Taxonomy" id="935569"/>
    <lineage>
        <taxon>Bacteria</taxon>
        <taxon>Pseudomonadati</taxon>
        <taxon>Pseudomonadota</taxon>
        <taxon>Gammaproteobacteria</taxon>
        <taxon>Lysobacterales</taxon>
        <taxon>Lysobacteraceae</taxon>
        <taxon>Pseudoxanthomonas</taxon>
    </lineage>
</organism>
<evidence type="ECO:0000313" key="2">
    <source>
        <dbReference type="EMBL" id="TWH05608.1"/>
    </source>
</evidence>
<dbReference type="Proteomes" id="UP000321583">
    <property type="component" value="Unassembled WGS sequence"/>
</dbReference>
<gene>
    <name evidence="2" type="ORF">L613_005500000130</name>
</gene>
<dbReference type="EMBL" id="VLJS01000086">
    <property type="protein sequence ID" value="TWH05608.1"/>
    <property type="molecule type" value="Genomic_DNA"/>
</dbReference>
<dbReference type="OrthoDB" id="6058417at2"/>
<dbReference type="RefSeq" id="WP_147208952.1">
    <property type="nucleotide sequence ID" value="NZ_VLJS01000086.1"/>
</dbReference>
<proteinExistence type="predicted"/>
<dbReference type="Pfam" id="PF06791">
    <property type="entry name" value="TMP_2"/>
    <property type="match status" value="1"/>
</dbReference>
<dbReference type="AlphaFoldDB" id="A0A562D7N0"/>
<name>A0A562D7N0_9GAMM</name>
<feature type="domain" description="Bacteriophage tail tape measure N-terminal" evidence="1">
    <location>
        <begin position="44"/>
        <end position="248"/>
    </location>
</feature>
<dbReference type="InterPro" id="IPR009628">
    <property type="entry name" value="Phage_tape_measure_N"/>
</dbReference>
<accession>A0A562D7N0</accession>
<evidence type="ECO:0000313" key="3">
    <source>
        <dbReference type="Proteomes" id="UP000321583"/>
    </source>
</evidence>
<evidence type="ECO:0000259" key="1">
    <source>
        <dbReference type="Pfam" id="PF06791"/>
    </source>
</evidence>
<sequence>MTLSIASLGIKVTTDGVQQAASDLDKLGKSSTTAASTVGKVAPQMERAALSAKQLQQATRQLPMQFTDIFTGLATGQKPLQVLLQQGGQLKDTFGGIGPALRASAGYIAALISPATLAAGAFVALGAAWNANASALSDFNVALAQTGGFAGKTAQQLRDMTGQLDTLDGVTRGGASEALLSVAKSGRFAGEQFEQVARAAALMKASTGQAVDETVKKFVELGREPVQALVKLNETEHFLTRTQFDRIRALIEEGRQQDAAAEAIRAYSEHLSDVSNKARESLPAISRWWGDIKDATSGATGEISTYMGLLERVIQRQGEVRKPSFEAAFPQLSLVPDWATNTTLINALGKSFLQSRAGPAPVDVQWAGIYGPMDSTAAKDLLDQDEERRKLRERFMADELRYLDESARKRREISEVNDLVTKGIIKQEEATKRISQIEESYARRTAKKKDERTQEQKDRDRILQQFESQNASLARQIALYNDRSRVAAASYDIELKGLDAIDKKLADQIRDRAYLLDMMDYMDEADTIIRQNALEAMRADYTEAFKAVEVAADQASRNIQDSFADFLFDPFADGLDGMFESFATTLRRMAAEVMAAQILQQFTAVGGSTGIVGDLIGLFRGGWGYADGGYTGPGGKYQPAGVVHKGEVVWSQSDVARAGGVGVVEAMRRGLRGYANGGPVGIRAPTAGGPSVEINIENKSGTRMEAQTSDLRFDGKKWVTSIVLEAIGSGQADSVAGQRWGVRPRGYANG</sequence>
<keyword evidence="3" id="KW-1185">Reference proteome</keyword>
<reference evidence="2 3" key="1">
    <citation type="submission" date="2019-07" db="EMBL/GenBank/DDBJ databases">
        <title>Genome sequencing of lignin-degrading bacterial isolates.</title>
        <authorList>
            <person name="Gladden J."/>
        </authorList>
    </citation>
    <scope>NUCLEOTIDE SEQUENCE [LARGE SCALE GENOMIC DNA]</scope>
    <source>
        <strain evidence="2 3">J19</strain>
    </source>
</reference>
<protein>
    <submittedName>
        <fullName evidence="2">Phage-related minor tail protein</fullName>
    </submittedName>
</protein>